<evidence type="ECO:0000256" key="5">
    <source>
        <dbReference type="ARBA" id="ARBA00022692"/>
    </source>
</evidence>
<comment type="similarity">
    <text evidence="3">Belongs to the major facilitator superfamily. FHS transporter (TC 2.A.1.7) family.</text>
</comment>
<reference evidence="11" key="1">
    <citation type="journal article" date="2019" name="Int. J. Syst. Evol. Microbiol.">
        <title>The Global Catalogue of Microorganisms (GCM) 10K type strain sequencing project: providing services to taxonomists for standard genome sequencing and annotation.</title>
        <authorList>
            <consortium name="The Broad Institute Genomics Platform"/>
            <consortium name="The Broad Institute Genome Sequencing Center for Infectious Disease"/>
            <person name="Wu L."/>
            <person name="Ma J."/>
        </authorList>
    </citation>
    <scope>NUCLEOTIDE SEQUENCE [LARGE SCALE GENOMIC DNA]</scope>
    <source>
        <strain evidence="11">JCM 17386</strain>
    </source>
</reference>
<evidence type="ECO:0000256" key="2">
    <source>
        <dbReference type="ARBA" id="ARBA00004429"/>
    </source>
</evidence>
<gene>
    <name evidence="10" type="ORF">GCM10022250_09930</name>
</gene>
<dbReference type="InterPro" id="IPR011701">
    <property type="entry name" value="MFS"/>
</dbReference>
<dbReference type="CDD" id="cd17394">
    <property type="entry name" value="MFS_FucP_like"/>
    <property type="match status" value="1"/>
</dbReference>
<feature type="transmembrane region" description="Helical" evidence="8">
    <location>
        <begin position="93"/>
        <end position="114"/>
    </location>
</feature>
<evidence type="ECO:0000256" key="1">
    <source>
        <dbReference type="ARBA" id="ARBA00003321"/>
    </source>
</evidence>
<dbReference type="InterPro" id="IPR050375">
    <property type="entry name" value="MFS_TsgA-like"/>
</dbReference>
<comment type="subcellular location">
    <subcellularLocation>
        <location evidence="2">Cell inner membrane</location>
        <topology evidence="2">Multi-pass membrane protein</topology>
    </subcellularLocation>
</comment>
<feature type="transmembrane region" description="Helical" evidence="8">
    <location>
        <begin position="470"/>
        <end position="487"/>
    </location>
</feature>
<dbReference type="Gene3D" id="1.20.1250.20">
    <property type="entry name" value="MFS general substrate transporter like domains"/>
    <property type="match status" value="2"/>
</dbReference>
<keyword evidence="5 8" id="KW-0812">Transmembrane</keyword>
<keyword evidence="6 8" id="KW-1133">Transmembrane helix</keyword>
<evidence type="ECO:0000259" key="9">
    <source>
        <dbReference type="PROSITE" id="PS50850"/>
    </source>
</evidence>
<dbReference type="NCBIfam" id="TIGR01272">
    <property type="entry name" value="gluP"/>
    <property type="match status" value="1"/>
</dbReference>
<dbReference type="PANTHER" id="PTHR43702:SF12">
    <property type="entry name" value="N-ACETYL GLUCOSAMINE TRANSPORTER NAGP"/>
    <property type="match status" value="1"/>
</dbReference>
<feature type="transmembrane region" description="Helical" evidence="8">
    <location>
        <begin position="240"/>
        <end position="257"/>
    </location>
</feature>
<feature type="transmembrane region" description="Helical" evidence="8">
    <location>
        <begin position="184"/>
        <end position="207"/>
    </location>
</feature>
<feature type="transmembrane region" description="Helical" evidence="8">
    <location>
        <begin position="53"/>
        <end position="73"/>
    </location>
</feature>
<dbReference type="PANTHER" id="PTHR43702">
    <property type="entry name" value="L-FUCOSE-PROTON SYMPORTER"/>
    <property type="match status" value="1"/>
</dbReference>
<accession>A0ABP7XSK2</accession>
<feature type="transmembrane region" description="Helical" evidence="8">
    <location>
        <begin position="146"/>
        <end position="163"/>
    </location>
</feature>
<feature type="transmembrane region" description="Helical" evidence="8">
    <location>
        <begin position="289"/>
        <end position="306"/>
    </location>
</feature>
<dbReference type="InterPro" id="IPR036259">
    <property type="entry name" value="MFS_trans_sf"/>
</dbReference>
<dbReference type="EMBL" id="BAABAO010000003">
    <property type="protein sequence ID" value="GAA4124810.1"/>
    <property type="molecule type" value="Genomic_DNA"/>
</dbReference>
<dbReference type="InterPro" id="IPR020846">
    <property type="entry name" value="MFS_dom"/>
</dbReference>
<keyword evidence="4" id="KW-1003">Cell membrane</keyword>
<feature type="transmembrane region" description="Helical" evidence="8">
    <location>
        <begin position="425"/>
        <end position="444"/>
    </location>
</feature>
<dbReference type="SUPFAM" id="SSF103473">
    <property type="entry name" value="MFS general substrate transporter"/>
    <property type="match status" value="1"/>
</dbReference>
<comment type="function">
    <text evidence="1">Intake of glucose and galactose.</text>
</comment>
<dbReference type="PROSITE" id="PS50850">
    <property type="entry name" value="MFS"/>
    <property type="match status" value="1"/>
</dbReference>
<evidence type="ECO:0000313" key="11">
    <source>
        <dbReference type="Proteomes" id="UP001501333"/>
    </source>
</evidence>
<organism evidence="10 11">
    <name type="scientific">Flavobacterium chungbukense</name>
    <dbReference type="NCBI Taxonomy" id="877464"/>
    <lineage>
        <taxon>Bacteria</taxon>
        <taxon>Pseudomonadati</taxon>
        <taxon>Bacteroidota</taxon>
        <taxon>Flavobacteriia</taxon>
        <taxon>Flavobacteriales</taxon>
        <taxon>Flavobacteriaceae</taxon>
        <taxon>Flavobacterium</taxon>
    </lineage>
</organism>
<feature type="transmembrane region" description="Helical" evidence="8">
    <location>
        <begin position="326"/>
        <end position="349"/>
    </location>
</feature>
<keyword evidence="11" id="KW-1185">Reference proteome</keyword>
<feature type="transmembrane region" description="Helical" evidence="8">
    <location>
        <begin position="361"/>
        <end position="384"/>
    </location>
</feature>
<comment type="caution">
    <text evidence="10">The sequence shown here is derived from an EMBL/GenBank/DDBJ whole genome shotgun (WGS) entry which is preliminary data.</text>
</comment>
<evidence type="ECO:0000256" key="3">
    <source>
        <dbReference type="ARBA" id="ARBA00009120"/>
    </source>
</evidence>
<evidence type="ECO:0000256" key="8">
    <source>
        <dbReference type="SAM" id="Phobius"/>
    </source>
</evidence>
<feature type="transmembrane region" description="Helical" evidence="8">
    <location>
        <begin position="390"/>
        <end position="413"/>
    </location>
</feature>
<proteinExistence type="inferred from homology"/>
<feature type="domain" description="Major facilitator superfamily (MFS) profile" evidence="9">
    <location>
        <begin position="56"/>
        <end position="493"/>
    </location>
</feature>
<evidence type="ECO:0000256" key="7">
    <source>
        <dbReference type="ARBA" id="ARBA00023136"/>
    </source>
</evidence>
<protein>
    <submittedName>
        <fullName evidence="10">Sugar MFS transporter</fullName>
    </submittedName>
</protein>
<keyword evidence="7 8" id="KW-0472">Membrane</keyword>
<evidence type="ECO:0000256" key="6">
    <source>
        <dbReference type="ARBA" id="ARBA00022989"/>
    </source>
</evidence>
<name>A0ABP7XSK2_9FLAO</name>
<dbReference type="Pfam" id="PF07690">
    <property type="entry name" value="MFS_1"/>
    <property type="match status" value="1"/>
</dbReference>
<dbReference type="Proteomes" id="UP001501333">
    <property type="component" value="Unassembled WGS sequence"/>
</dbReference>
<dbReference type="InterPro" id="IPR005964">
    <property type="entry name" value="Glc/Gal_transptr_bac"/>
</dbReference>
<evidence type="ECO:0000256" key="4">
    <source>
        <dbReference type="ARBA" id="ARBA00022475"/>
    </source>
</evidence>
<evidence type="ECO:0000313" key="10">
    <source>
        <dbReference type="EMBL" id="GAA4124810.1"/>
    </source>
</evidence>
<sequence length="495" mass="53802">MFCKKNADICINYAINNVRVDSNLDFELNKSITNQPKIMTNIQSTLQVEKKSAIVPMVILTLLFFILGFVTWLNGPLIPFFELACELTSSQAYFVTFAFYIAYFVMAIPSSYIIEKVGYKNGISLGLLIIAAGAFMFYPAASSRTFLLFLIALFIMGTGLAVLQTASNPYVVVIGPRESAAARISVLGIANKLAGFVAPIVLTVLVLSNMQDFTAEKIALMDAAAKNAALNSLALQLQTPYLYMGLIITVLALMVKFSPLPEIDLDEEGNVSNLSVFKQIKNAFRYPQLVLGVITLMLYLSAEVLAGDSIGAFGKQLGVYGEDGNFYLKLTSFTMSAMVIGYVLGIVLIPKYVSQVKALKVSGVLGIILVLAIVLISPKIMIAVPGTPDIPLVIFLVALLGLANALCWPAIWPMALQDLGGYTKIGSAILIMGIIGGAVFPLFYGMLTESINADIVAKNMQNVSKSGNQIAYLMLLPSYIMILFYAIKGHKYRKW</sequence>
<feature type="transmembrane region" description="Helical" evidence="8">
    <location>
        <begin position="121"/>
        <end position="140"/>
    </location>
</feature>